<dbReference type="SMART" id="SM00479">
    <property type="entry name" value="EXOIII"/>
    <property type="match status" value="1"/>
</dbReference>
<name>A0A553PU00_TIGCA</name>
<dbReference type="GO" id="GO:0000289">
    <property type="term" value="P:nuclear-transcribed mRNA poly(A) tail shortening"/>
    <property type="evidence" value="ECO:0007669"/>
    <property type="project" value="TreeGrafter"/>
</dbReference>
<keyword evidence="3" id="KW-1185">Reference proteome</keyword>
<dbReference type="InterPro" id="IPR012337">
    <property type="entry name" value="RNaseH-like_sf"/>
</dbReference>
<dbReference type="Proteomes" id="UP000318571">
    <property type="component" value="Chromosome 12"/>
</dbReference>
<dbReference type="PANTHER" id="PTHR15728:SF0">
    <property type="entry name" value="PAN2-PAN3 DEADENYLATION COMPLEX CATALYTIC SUBUNIT PAN2"/>
    <property type="match status" value="1"/>
</dbReference>
<dbReference type="GO" id="GO:0031251">
    <property type="term" value="C:PAN complex"/>
    <property type="evidence" value="ECO:0007669"/>
    <property type="project" value="TreeGrafter"/>
</dbReference>
<accession>A0A553PU00</accession>
<dbReference type="EMBL" id="VCGU01000001">
    <property type="protein sequence ID" value="TRY81160.1"/>
    <property type="molecule type" value="Genomic_DNA"/>
</dbReference>
<dbReference type="AlphaFoldDB" id="A0A553PU00"/>
<feature type="non-terminal residue" evidence="2">
    <location>
        <position position="667"/>
    </location>
</feature>
<dbReference type="STRING" id="6832.A0A553PU00"/>
<dbReference type="Pfam" id="PF00929">
    <property type="entry name" value="RNase_T"/>
    <property type="match status" value="1"/>
</dbReference>
<proteinExistence type="predicted"/>
<dbReference type="SUPFAM" id="SSF53098">
    <property type="entry name" value="Ribonuclease H-like"/>
    <property type="match status" value="1"/>
</dbReference>
<dbReference type="InterPro" id="IPR038765">
    <property type="entry name" value="Papain-like_cys_pep_sf"/>
</dbReference>
<dbReference type="SUPFAM" id="SSF54001">
    <property type="entry name" value="Cysteine proteinases"/>
    <property type="match status" value="1"/>
</dbReference>
<evidence type="ECO:0000313" key="2">
    <source>
        <dbReference type="EMBL" id="TRY81160.1"/>
    </source>
</evidence>
<evidence type="ECO:0000313" key="3">
    <source>
        <dbReference type="Proteomes" id="UP000318571"/>
    </source>
</evidence>
<dbReference type="Gene3D" id="3.90.70.10">
    <property type="entry name" value="Cysteine proteinases"/>
    <property type="match status" value="1"/>
</dbReference>
<feature type="non-terminal residue" evidence="2">
    <location>
        <position position="1"/>
    </location>
</feature>
<reference evidence="2 3" key="1">
    <citation type="journal article" date="2018" name="Nat. Ecol. Evol.">
        <title>Genomic signatures of mitonuclear coevolution across populations of Tigriopus californicus.</title>
        <authorList>
            <person name="Barreto F.S."/>
            <person name="Watson E.T."/>
            <person name="Lima T.G."/>
            <person name="Willett C.S."/>
            <person name="Edmands S."/>
            <person name="Li W."/>
            <person name="Burton R.S."/>
        </authorList>
    </citation>
    <scope>NUCLEOTIDE SEQUENCE [LARGE SCALE GENOMIC DNA]</scope>
    <source>
        <strain evidence="2 3">San Diego</strain>
    </source>
</reference>
<dbReference type="CDD" id="cd06143">
    <property type="entry name" value="PAN2_exo"/>
    <property type="match status" value="1"/>
</dbReference>
<dbReference type="PANTHER" id="PTHR15728">
    <property type="entry name" value="DEADENYLATION COMPLEX CATALYTIC SUBUNIT PAN2"/>
    <property type="match status" value="1"/>
</dbReference>
<dbReference type="Pfam" id="PF13423">
    <property type="entry name" value="UCH_1"/>
    <property type="match status" value="1"/>
</dbReference>
<gene>
    <name evidence="2" type="ORF">TCAL_12330</name>
</gene>
<dbReference type="Gene3D" id="3.30.420.10">
    <property type="entry name" value="Ribonuclease H-like superfamily/Ribonuclease H"/>
    <property type="match status" value="1"/>
</dbReference>
<protein>
    <recommendedName>
        <fullName evidence="1">Exonuclease domain-containing protein</fullName>
    </recommendedName>
</protein>
<dbReference type="GO" id="GO:0000932">
    <property type="term" value="C:P-body"/>
    <property type="evidence" value="ECO:0007669"/>
    <property type="project" value="TreeGrafter"/>
</dbReference>
<dbReference type="InterPro" id="IPR028881">
    <property type="entry name" value="PAN2_UCH_dom"/>
</dbReference>
<feature type="domain" description="Exonuclease" evidence="1">
    <location>
        <begin position="468"/>
        <end position="649"/>
    </location>
</feature>
<dbReference type="InterPro" id="IPR050785">
    <property type="entry name" value="PAN2-PAN3_catalytic_subunit"/>
</dbReference>
<comment type="caution">
    <text evidence="2">The sequence shown here is derived from an EMBL/GenBank/DDBJ whole genome shotgun (WGS) entry which is preliminary data.</text>
</comment>
<dbReference type="InterPro" id="IPR013520">
    <property type="entry name" value="Ribonucl_H"/>
</dbReference>
<organism evidence="2 3">
    <name type="scientific">Tigriopus californicus</name>
    <name type="common">Marine copepod</name>
    <dbReference type="NCBI Taxonomy" id="6832"/>
    <lineage>
        <taxon>Eukaryota</taxon>
        <taxon>Metazoa</taxon>
        <taxon>Ecdysozoa</taxon>
        <taxon>Arthropoda</taxon>
        <taxon>Crustacea</taxon>
        <taxon>Multicrustacea</taxon>
        <taxon>Hexanauplia</taxon>
        <taxon>Copepoda</taxon>
        <taxon>Harpacticoida</taxon>
        <taxon>Harpacticidae</taxon>
        <taxon>Tigriopus</taxon>
    </lineage>
</organism>
<dbReference type="InterPro" id="IPR036397">
    <property type="entry name" value="RNaseH_sf"/>
</dbReference>
<evidence type="ECO:0000259" key="1">
    <source>
        <dbReference type="SMART" id="SM00479"/>
    </source>
</evidence>
<dbReference type="GO" id="GO:0004535">
    <property type="term" value="F:poly(A)-specific ribonuclease activity"/>
    <property type="evidence" value="ECO:0007669"/>
    <property type="project" value="TreeGrafter"/>
</dbReference>
<dbReference type="GO" id="GO:0003676">
    <property type="term" value="F:nucleic acid binding"/>
    <property type="evidence" value="ECO:0007669"/>
    <property type="project" value="InterPro"/>
</dbReference>
<sequence>QHCASSNLASTVFEIQSSLEYPGWTEYREEPTFKFDRNEIRGNGQEYETRVSNEWIGIQQCPESQIDQVPELYQKVVIQYGKSRLPQINFHQYNRTGFCGLQDCSTDAFPNAMIQALYFQEAIRGLVLSHSCNLDQCLVCELSFLFHKMDQSPGFVCQSNNFQRAVRISQVALALGLVLPDSSASIDGFTMIGLVQAWNRFMLEQFHATDDRLLGKQCEIQAVKMTKCANCKGCLSVEYDNDNVCNLKYPTGSEKTHFEDILVASLNCVGTKPSWCSLCRHFQMANQRRQIQCLPSSLTVNTGLDQGTSLDFWRDQCVQLVTSSKGGNNENGQSWIPKRLTLRRLANGHLKGGSEELSPLEREEILEDVQYELHTVCSTIVDPGTGQALNVVAGINVGDFYHARVGSPVMPTSLVYPRRINRVSSKQPEIVPLSSSSVGFEVLSPIWGHGWPLTFLPLDVNEVPSAGDLVALDAEFVTLKPEQKSLGEDGCWRTVRLAKRARVTCLRGQGPMTGVPFVDDYISCQEEIFDHVTEYTRIYPGDLDPTASTKYLTSMKTTYKRIRYLVDVGCIFVGHGLKNDFDMLNIVVPVEQVVDTVHLFQLLNRRLLSLKFLAWYFLGKIIQVGTHDPTEDAATALELFQRYREFEALNNVPEVLCQLYKEAQANQ</sequence>